<dbReference type="SMART" id="SM00368">
    <property type="entry name" value="LRR_RI"/>
    <property type="match status" value="6"/>
</dbReference>
<comment type="subcellular location">
    <subcellularLocation>
        <location evidence="1">Cell membrane</location>
    </subcellularLocation>
    <subcellularLocation>
        <location evidence="2">Cytoplasm</location>
    </subcellularLocation>
</comment>
<dbReference type="Gene3D" id="3.80.10.10">
    <property type="entry name" value="Ribonuclease Inhibitor"/>
    <property type="match status" value="1"/>
</dbReference>
<feature type="region of interest" description="Disordered" evidence="8">
    <location>
        <begin position="1026"/>
        <end position="1068"/>
    </location>
</feature>
<dbReference type="OMA" id="SERTSIQ"/>
<keyword evidence="6" id="KW-0677">Repeat</keyword>
<dbReference type="GO" id="GO:0034315">
    <property type="term" value="P:regulation of Arp2/3 complex-mediated actin nucleation"/>
    <property type="evidence" value="ECO:0007669"/>
    <property type="project" value="TreeGrafter"/>
</dbReference>
<dbReference type="Pfam" id="PF16000">
    <property type="entry name" value="CARMIL_C"/>
    <property type="match status" value="1"/>
</dbReference>
<evidence type="ECO:0000256" key="8">
    <source>
        <dbReference type="SAM" id="MobiDB-lite"/>
    </source>
</evidence>
<feature type="region of interest" description="Disordered" evidence="8">
    <location>
        <begin position="1214"/>
        <end position="1457"/>
    </location>
</feature>
<dbReference type="Pfam" id="PF17888">
    <property type="entry name" value="Carm_PH"/>
    <property type="match status" value="1"/>
</dbReference>
<evidence type="ECO:0000256" key="6">
    <source>
        <dbReference type="ARBA" id="ARBA00022737"/>
    </source>
</evidence>
<feature type="domain" description="CARMIL C-terminal" evidence="9">
    <location>
        <begin position="788"/>
        <end position="997"/>
    </location>
</feature>
<dbReference type="SUPFAM" id="SSF52047">
    <property type="entry name" value="RNI-like"/>
    <property type="match status" value="2"/>
</dbReference>
<protein>
    <submittedName>
        <fullName evidence="12">F-actin-uncapping protein LRRC16A-like isoform X1</fullName>
    </submittedName>
</protein>
<accession>A0A9W3AYK7</accession>
<proteinExistence type="predicted"/>
<feature type="compositionally biased region" description="Basic and acidic residues" evidence="8">
    <location>
        <begin position="1235"/>
        <end position="1249"/>
    </location>
</feature>
<evidence type="ECO:0000256" key="1">
    <source>
        <dbReference type="ARBA" id="ARBA00004236"/>
    </source>
</evidence>
<reference evidence="12" key="1">
    <citation type="submission" date="2025-08" db="UniProtKB">
        <authorList>
            <consortium name="RefSeq"/>
        </authorList>
    </citation>
    <scope>IDENTIFICATION</scope>
</reference>
<dbReference type="PANTHER" id="PTHR24112:SF66">
    <property type="entry name" value="LEUCINE-RICH REPEAT, ISOFORM F"/>
    <property type="match status" value="1"/>
</dbReference>
<evidence type="ECO:0000313" key="12">
    <source>
        <dbReference type="RefSeq" id="XP_055892305.1"/>
    </source>
</evidence>
<dbReference type="RefSeq" id="XP_055892305.1">
    <property type="nucleotide sequence ID" value="XM_056036330.1"/>
</dbReference>
<gene>
    <name evidence="12" type="primary">LOC106079314</name>
</gene>
<keyword evidence="11" id="KW-1185">Reference proteome</keyword>
<evidence type="ECO:0000256" key="5">
    <source>
        <dbReference type="ARBA" id="ARBA00022614"/>
    </source>
</evidence>
<feature type="compositionally biased region" description="Polar residues" evidence="8">
    <location>
        <begin position="1301"/>
        <end position="1313"/>
    </location>
</feature>
<name>A0A9W3AYK7_BIOGL</name>
<feature type="compositionally biased region" description="Basic residues" evidence="8">
    <location>
        <begin position="905"/>
        <end position="915"/>
    </location>
</feature>
<dbReference type="InterPro" id="IPR031943">
    <property type="entry name" value="CARMIL_C"/>
</dbReference>
<feature type="compositionally biased region" description="Low complexity" evidence="8">
    <location>
        <begin position="1387"/>
        <end position="1402"/>
    </location>
</feature>
<feature type="domain" description="CARMIL pleckstrin homology" evidence="10">
    <location>
        <begin position="28"/>
        <end position="121"/>
    </location>
</feature>
<evidence type="ECO:0000259" key="9">
    <source>
        <dbReference type="Pfam" id="PF16000"/>
    </source>
</evidence>
<keyword evidence="4" id="KW-0963">Cytoplasm</keyword>
<feature type="compositionally biased region" description="Basic and acidic residues" evidence="8">
    <location>
        <begin position="1340"/>
        <end position="1349"/>
    </location>
</feature>
<dbReference type="GO" id="GO:0005886">
    <property type="term" value="C:plasma membrane"/>
    <property type="evidence" value="ECO:0007669"/>
    <property type="project" value="UniProtKB-SubCell"/>
</dbReference>
<dbReference type="PANTHER" id="PTHR24112">
    <property type="entry name" value="LEUCINE-RICH REPEAT, ISOFORM F-RELATED"/>
    <property type="match status" value="1"/>
</dbReference>
<feature type="compositionally biased region" description="Basic and acidic residues" evidence="8">
    <location>
        <begin position="1435"/>
        <end position="1449"/>
    </location>
</feature>
<organism evidence="11 12">
    <name type="scientific">Biomphalaria glabrata</name>
    <name type="common">Bloodfluke planorb</name>
    <name type="synonym">Freshwater snail</name>
    <dbReference type="NCBI Taxonomy" id="6526"/>
    <lineage>
        <taxon>Eukaryota</taxon>
        <taxon>Metazoa</taxon>
        <taxon>Spiralia</taxon>
        <taxon>Lophotrochozoa</taxon>
        <taxon>Mollusca</taxon>
        <taxon>Gastropoda</taxon>
        <taxon>Heterobranchia</taxon>
        <taxon>Euthyneura</taxon>
        <taxon>Panpulmonata</taxon>
        <taxon>Hygrophila</taxon>
        <taxon>Lymnaeoidea</taxon>
        <taxon>Planorbidae</taxon>
        <taxon>Biomphalaria</taxon>
    </lineage>
</organism>
<evidence type="ECO:0000313" key="11">
    <source>
        <dbReference type="Proteomes" id="UP001165740"/>
    </source>
</evidence>
<evidence type="ECO:0000256" key="7">
    <source>
        <dbReference type="ARBA" id="ARBA00023136"/>
    </source>
</evidence>
<dbReference type="GO" id="GO:0030027">
    <property type="term" value="C:lamellipodium"/>
    <property type="evidence" value="ECO:0007669"/>
    <property type="project" value="TreeGrafter"/>
</dbReference>
<dbReference type="GO" id="GO:0016477">
    <property type="term" value="P:cell migration"/>
    <property type="evidence" value="ECO:0007669"/>
    <property type="project" value="TreeGrafter"/>
</dbReference>
<evidence type="ECO:0000256" key="3">
    <source>
        <dbReference type="ARBA" id="ARBA00022475"/>
    </source>
</evidence>
<sequence length="1457" mass="161781">MAGPKNSDLTRDLQDSIREAVDRQVKFSLKKMVKMEIRSDRIESRIIACSAFRLFIFTPKVPSKLENSFHFLEIQSIESKKPNQLYLVVDGKVNHFLSDGSPEDMDHIILHIGISLKHTFPSYPLERLILKLEVQPSERLKPMHDMMRTIEMKESGSCGGFTSMYQCMCDFHGLPLRDEVVWDIDTIYLSHDCRELRLQDFDHLNGKDLVPIIGALEHNTWFKQFNASNIKLTVEACNELIKVLKRNSVIEEVNLSNTGIKMDFIQKLSLAITSNSGSQLNNLDLSNNTMEDKAIYHLLGGISHLTSALTSLDISKTGISTKCLNKVGEMLAQCPRVMVGLTTLKVNENGLKGEDFIGLNNFLAQPNAITYLDLSGTDCTLDTLCDPLMRGCPNLTVLKASRTVFTHKKSKDVAVPNIWKQFFASACCLDYIDFSSCRLPSEALKELLIGVSCNRSIKSLYLDISSNELGVSGASVLSSCIAQVKGIKTLDISNNGFDSEMKSVLLELAKNSHLKGLMIGRNFSNIKPKNMSDVMNAVVQMLQEETCHLESLSIADSKLKTDTTYLINALGSNNFLLEIDLSGNLMGDFGARMLAKALLINTKLQKIVWDRNNITVTGFEDIAEALKKNMTLKQMPIAVSDAVAAVALSPKKTEVALQKIESYLQRNNNPRRFASDQVYRLQQGFLISSTQQEIDKLIVQVEDTIQALRGYGTVEAFANELKAAESLIIDANKSKQLLPGLQDISLKSQSSGNIISQHLNTMSLQLTDIIKEHLQHTTEEMLSCAKLTCPSIMADQNFHKVIQDGCHSKLSSLRKDLSRDVLEGASTDIFNATSELNLSVAALISDSVVEAVIDALTATYKSLSNHLCLRKSGLYQVEQEQKTVDVRQEVNSSSVHENPDELSSRRKTVIQRKQRPQSAMGEVDGVTVYQSFPIKSVAEFVLSNKITSEKVPEIEENSIGSTNEFTDISAPAQRLEHITKARPKREKAHRPTRPIHLQGTTEMEDPPLNGPLIKAQLSHTDIPLKEQPAIQRQPSDIKKKPEDLVSKIDKKGAQKLKEKEAKEKETKKKGFGSSISSIFKMKDDKKAKNVVASNKGQVIEETQSPDVTAEIRLEDSIETPVIAVEAQPVEKLLPPSRNKHVLHDRVAILPPSSKRVETSAVTLAEEEDFTLAEHRIDSKEDVEKKEDISKIPAGAVKHGLSGQLMQEMKDKRLSKLLSHSPEDVRNGKLTVEANNNEREADGLVKEVDNKMPLLKQYSDKPPEVSDQTDHSRKLGQEVTKLTSSSMKRPLSSLEEHAPSDSIPQCMTVSTPELSLTDGAHPKPRPPPPPKPPKRNVNTDQNKDVSELEKSPVISTPNEGIVYDSATLRLPVKEKIKRISQAMENRDSSSQLSHSTSPSQSSLVACTKDSLTSEELNASLRSSNSSSSRSSGEQLVAEKQKDDLHKRESENNNDEIMV</sequence>
<dbReference type="OrthoDB" id="18598at2759"/>
<evidence type="ECO:0000256" key="4">
    <source>
        <dbReference type="ARBA" id="ARBA00022490"/>
    </source>
</evidence>
<dbReference type="Gene3D" id="2.30.29.30">
    <property type="entry name" value="Pleckstrin-homology domain (PH domain)/Phosphotyrosine-binding domain (PTB)"/>
    <property type="match status" value="1"/>
</dbReference>
<keyword evidence="7" id="KW-0472">Membrane</keyword>
<keyword evidence="3" id="KW-1003">Cell membrane</keyword>
<feature type="region of interest" description="Disordered" evidence="8">
    <location>
        <begin position="885"/>
        <end position="917"/>
    </location>
</feature>
<dbReference type="GO" id="GO:0005737">
    <property type="term" value="C:cytoplasm"/>
    <property type="evidence" value="ECO:0007669"/>
    <property type="project" value="UniProtKB-SubCell"/>
</dbReference>
<feature type="compositionally biased region" description="Low complexity" evidence="8">
    <location>
        <begin position="1412"/>
        <end position="1430"/>
    </location>
</feature>
<keyword evidence="5" id="KW-0433">Leucine-rich repeat</keyword>
<dbReference type="InterPro" id="IPR011993">
    <property type="entry name" value="PH-like_dom_sf"/>
</dbReference>
<dbReference type="InterPro" id="IPR051279">
    <property type="entry name" value="PP1-Reg/Actin-Interact_Protein"/>
</dbReference>
<feature type="compositionally biased region" description="Basic and acidic residues" evidence="8">
    <location>
        <begin position="1257"/>
        <end position="1275"/>
    </location>
</feature>
<dbReference type="GeneID" id="106079314"/>
<feature type="compositionally biased region" description="Basic and acidic residues" evidence="8">
    <location>
        <begin position="1035"/>
        <end position="1068"/>
    </location>
</feature>
<dbReference type="Proteomes" id="UP001165740">
    <property type="component" value="Chromosome 7"/>
</dbReference>
<dbReference type="InterPro" id="IPR032675">
    <property type="entry name" value="LRR_dom_sf"/>
</dbReference>
<dbReference type="InterPro" id="IPR041245">
    <property type="entry name" value="CARMIL_PH"/>
</dbReference>
<evidence type="ECO:0000259" key="10">
    <source>
        <dbReference type="Pfam" id="PF17888"/>
    </source>
</evidence>
<evidence type="ECO:0000256" key="2">
    <source>
        <dbReference type="ARBA" id="ARBA00004496"/>
    </source>
</evidence>